<dbReference type="Pfam" id="PF00227">
    <property type="entry name" value="Proteasome"/>
    <property type="match status" value="1"/>
</dbReference>
<dbReference type="GO" id="GO:0051603">
    <property type="term" value="P:proteolysis involved in protein catabolic process"/>
    <property type="evidence" value="ECO:0007669"/>
    <property type="project" value="InterPro"/>
</dbReference>
<dbReference type="SUPFAM" id="SSF56235">
    <property type="entry name" value="N-terminal nucleophile aminohydrolases (Ntn hydrolases)"/>
    <property type="match status" value="1"/>
</dbReference>
<name>B9ING7_POPTR</name>
<evidence type="ECO:0000313" key="2">
    <source>
        <dbReference type="EMBL" id="PNS92881.1"/>
    </source>
</evidence>
<keyword evidence="3" id="KW-1185">Reference proteome</keyword>
<keyword evidence="1" id="KW-1133">Transmembrane helix</keyword>
<dbReference type="GO" id="GO:0005839">
    <property type="term" value="C:proteasome core complex"/>
    <property type="evidence" value="ECO:0007669"/>
    <property type="project" value="InterPro"/>
</dbReference>
<evidence type="ECO:0008006" key="4">
    <source>
        <dbReference type="Google" id="ProtNLM"/>
    </source>
</evidence>
<keyword evidence="1" id="KW-0472">Membrane</keyword>
<organism evidence="2 3">
    <name type="scientific">Populus trichocarpa</name>
    <name type="common">Western balsam poplar</name>
    <name type="synonym">Populus balsamifera subsp. trichocarpa</name>
    <dbReference type="NCBI Taxonomy" id="3694"/>
    <lineage>
        <taxon>Eukaryota</taxon>
        <taxon>Viridiplantae</taxon>
        <taxon>Streptophyta</taxon>
        <taxon>Embryophyta</taxon>
        <taxon>Tracheophyta</taxon>
        <taxon>Spermatophyta</taxon>
        <taxon>Magnoliopsida</taxon>
        <taxon>eudicotyledons</taxon>
        <taxon>Gunneridae</taxon>
        <taxon>Pentapetalae</taxon>
        <taxon>rosids</taxon>
        <taxon>fabids</taxon>
        <taxon>Malpighiales</taxon>
        <taxon>Salicaceae</taxon>
        <taxon>Saliceae</taxon>
        <taxon>Populus</taxon>
    </lineage>
</organism>
<feature type="transmembrane region" description="Helical" evidence="1">
    <location>
        <begin position="40"/>
        <end position="64"/>
    </location>
</feature>
<dbReference type="InterPro" id="IPR001353">
    <property type="entry name" value="Proteasome_sua/b"/>
</dbReference>
<dbReference type="InterPro" id="IPR029055">
    <property type="entry name" value="Ntn_hydrolases_N"/>
</dbReference>
<dbReference type="EMBL" id="CM009307">
    <property type="protein sequence ID" value="PNS92881.1"/>
    <property type="molecule type" value="Genomic_DNA"/>
</dbReference>
<dbReference type="AlphaFoldDB" id="B9ING7"/>
<sequence>MMPLFGLPSPPFQSSLFMFGSTVIGLKTKEGVVLAVEKRITSPLLVCLFLLASTFHFIILHVWFTSDLITTS</sequence>
<accession>B9ING7</accession>
<reference evidence="2 3" key="1">
    <citation type="journal article" date="2006" name="Science">
        <title>The genome of black cottonwood, Populus trichocarpa (Torr. &amp; Gray).</title>
        <authorList>
            <person name="Tuskan G.A."/>
            <person name="Difazio S."/>
            <person name="Jansson S."/>
            <person name="Bohlmann J."/>
            <person name="Grigoriev I."/>
            <person name="Hellsten U."/>
            <person name="Putnam N."/>
            <person name="Ralph S."/>
            <person name="Rombauts S."/>
            <person name="Salamov A."/>
            <person name="Schein J."/>
            <person name="Sterck L."/>
            <person name="Aerts A."/>
            <person name="Bhalerao R.R."/>
            <person name="Bhalerao R.P."/>
            <person name="Blaudez D."/>
            <person name="Boerjan W."/>
            <person name="Brun A."/>
            <person name="Brunner A."/>
            <person name="Busov V."/>
            <person name="Campbell M."/>
            <person name="Carlson J."/>
            <person name="Chalot M."/>
            <person name="Chapman J."/>
            <person name="Chen G.L."/>
            <person name="Cooper D."/>
            <person name="Coutinho P.M."/>
            <person name="Couturier J."/>
            <person name="Covert S."/>
            <person name="Cronk Q."/>
            <person name="Cunningham R."/>
            <person name="Davis J."/>
            <person name="Degroeve S."/>
            <person name="Dejardin A."/>
            <person name="Depamphilis C."/>
            <person name="Detter J."/>
            <person name="Dirks B."/>
            <person name="Dubchak I."/>
            <person name="Duplessis S."/>
            <person name="Ehlting J."/>
            <person name="Ellis B."/>
            <person name="Gendler K."/>
            <person name="Goodstein D."/>
            <person name="Gribskov M."/>
            <person name="Grimwood J."/>
            <person name="Groover A."/>
            <person name="Gunter L."/>
            <person name="Hamberger B."/>
            <person name="Heinze B."/>
            <person name="Helariutta Y."/>
            <person name="Henrissat B."/>
            <person name="Holligan D."/>
            <person name="Holt R."/>
            <person name="Huang W."/>
            <person name="Islam-Faridi N."/>
            <person name="Jones S."/>
            <person name="Jones-Rhoades M."/>
            <person name="Jorgensen R."/>
            <person name="Joshi C."/>
            <person name="Kangasjarvi J."/>
            <person name="Karlsson J."/>
            <person name="Kelleher C."/>
            <person name="Kirkpatrick R."/>
            <person name="Kirst M."/>
            <person name="Kohler A."/>
            <person name="Kalluri U."/>
            <person name="Larimer F."/>
            <person name="Leebens-Mack J."/>
            <person name="Leple J.C."/>
            <person name="Locascio P."/>
            <person name="Lou Y."/>
            <person name="Lucas S."/>
            <person name="Martin F."/>
            <person name="Montanini B."/>
            <person name="Napoli C."/>
            <person name="Nelson D.R."/>
            <person name="Nelson C."/>
            <person name="Nieminen K."/>
            <person name="Nilsson O."/>
            <person name="Pereda V."/>
            <person name="Peter G."/>
            <person name="Philippe R."/>
            <person name="Pilate G."/>
            <person name="Poliakov A."/>
            <person name="Razumovskaya J."/>
            <person name="Richardson P."/>
            <person name="Rinaldi C."/>
            <person name="Ritland K."/>
            <person name="Rouze P."/>
            <person name="Ryaboy D."/>
            <person name="Schmutz J."/>
            <person name="Schrader J."/>
            <person name="Segerman B."/>
            <person name="Shin H."/>
            <person name="Siddiqui A."/>
            <person name="Sterky F."/>
            <person name="Terry A."/>
            <person name="Tsai C.J."/>
            <person name="Uberbacher E."/>
            <person name="Unneberg P."/>
            <person name="Vahala J."/>
            <person name="Wall K."/>
            <person name="Wessler S."/>
            <person name="Yang G."/>
            <person name="Yin T."/>
            <person name="Douglas C."/>
            <person name="Marra M."/>
            <person name="Sandberg G."/>
            <person name="Van de Peer Y."/>
            <person name="Rokhsar D."/>
        </authorList>
    </citation>
    <scope>NUCLEOTIDE SEQUENCE [LARGE SCALE GENOMIC DNA]</scope>
    <source>
        <strain evidence="3">cv. Nisqually</strain>
    </source>
</reference>
<proteinExistence type="predicted"/>
<dbReference type="Gene3D" id="3.60.20.10">
    <property type="entry name" value="Glutamine Phosphoribosylpyrophosphate, subunit 1, domain 1"/>
    <property type="match status" value="1"/>
</dbReference>
<evidence type="ECO:0000313" key="3">
    <source>
        <dbReference type="Proteomes" id="UP000006729"/>
    </source>
</evidence>
<protein>
    <recommendedName>
        <fullName evidence="4">Proteasome endopeptidase complex</fullName>
    </recommendedName>
</protein>
<gene>
    <name evidence="2" type="ORF">POPTR_018G058500</name>
</gene>
<dbReference type="InParanoid" id="B9ING7"/>
<dbReference type="STRING" id="3694.B9ING7"/>
<dbReference type="Proteomes" id="UP000006729">
    <property type="component" value="Chromosome 18"/>
</dbReference>
<evidence type="ECO:0000256" key="1">
    <source>
        <dbReference type="SAM" id="Phobius"/>
    </source>
</evidence>
<feature type="transmembrane region" description="Helical" evidence="1">
    <location>
        <begin position="12"/>
        <end position="28"/>
    </location>
</feature>
<keyword evidence="1" id="KW-0812">Transmembrane</keyword>
<dbReference type="HOGENOM" id="CLU_2726920_0_0_1"/>